<dbReference type="EMBL" id="WJXA01000002">
    <property type="protein sequence ID" value="KAF7150016.1"/>
    <property type="molecule type" value="Genomic_DNA"/>
</dbReference>
<evidence type="ECO:0000256" key="1">
    <source>
        <dbReference type="SAM" id="MobiDB-lite"/>
    </source>
</evidence>
<protein>
    <submittedName>
        <fullName evidence="2">Uncharacterized protein</fullName>
    </submittedName>
</protein>
<organism evidence="2 3">
    <name type="scientific">Rhododendron simsii</name>
    <name type="common">Sims's rhododendron</name>
    <dbReference type="NCBI Taxonomy" id="118357"/>
    <lineage>
        <taxon>Eukaryota</taxon>
        <taxon>Viridiplantae</taxon>
        <taxon>Streptophyta</taxon>
        <taxon>Embryophyta</taxon>
        <taxon>Tracheophyta</taxon>
        <taxon>Spermatophyta</taxon>
        <taxon>Magnoliopsida</taxon>
        <taxon>eudicotyledons</taxon>
        <taxon>Gunneridae</taxon>
        <taxon>Pentapetalae</taxon>
        <taxon>asterids</taxon>
        <taxon>Ericales</taxon>
        <taxon>Ericaceae</taxon>
        <taxon>Ericoideae</taxon>
        <taxon>Rhodoreae</taxon>
        <taxon>Rhododendron</taxon>
    </lineage>
</organism>
<dbReference type="OrthoDB" id="1632597at2759"/>
<name>A0A834H8Z0_RHOSS</name>
<evidence type="ECO:0000313" key="2">
    <source>
        <dbReference type="EMBL" id="KAF7150016.1"/>
    </source>
</evidence>
<keyword evidence="3" id="KW-1185">Reference proteome</keyword>
<evidence type="ECO:0000313" key="3">
    <source>
        <dbReference type="Proteomes" id="UP000626092"/>
    </source>
</evidence>
<comment type="caution">
    <text evidence="2">The sequence shown here is derived from an EMBL/GenBank/DDBJ whole genome shotgun (WGS) entry which is preliminary data.</text>
</comment>
<gene>
    <name evidence="2" type="ORF">RHSIM_Rhsim02G0125900</name>
</gene>
<proteinExistence type="predicted"/>
<reference evidence="2" key="1">
    <citation type="submission" date="2019-11" db="EMBL/GenBank/DDBJ databases">
        <authorList>
            <person name="Liu Y."/>
            <person name="Hou J."/>
            <person name="Li T.-Q."/>
            <person name="Guan C.-H."/>
            <person name="Wu X."/>
            <person name="Wu H.-Z."/>
            <person name="Ling F."/>
            <person name="Zhang R."/>
            <person name="Shi X.-G."/>
            <person name="Ren J.-P."/>
            <person name="Chen E.-F."/>
            <person name="Sun J.-M."/>
        </authorList>
    </citation>
    <scope>NUCLEOTIDE SEQUENCE</scope>
    <source>
        <strain evidence="2">Adult_tree_wgs_1</strain>
        <tissue evidence="2">Leaves</tissue>
    </source>
</reference>
<accession>A0A834H8Z0</accession>
<feature type="region of interest" description="Disordered" evidence="1">
    <location>
        <begin position="658"/>
        <end position="683"/>
    </location>
</feature>
<dbReference type="Proteomes" id="UP000626092">
    <property type="component" value="Unassembled WGS sequence"/>
</dbReference>
<dbReference type="AlphaFoldDB" id="A0A834H8Z0"/>
<feature type="region of interest" description="Disordered" evidence="1">
    <location>
        <begin position="1"/>
        <end position="29"/>
    </location>
</feature>
<sequence>MDRSARFPLTSTPKEPAGVSPLMDSNNARHDGKYVGDDVTEITKKVHANSCLTDFGHLSGSSYPTDSGDFVDVCVGDLAGNSYPKEPARVSPLMDSNNAHEEFCLEEICHDGIYVGDDITEIQTKLPANSYLTDFGHLSGSSYPTDLGDFVDLGDCGHLKELPEICHDGKYVGDDITEIPTKLPANSSLRDFEDFGDFGDLSWSSYSTDCKDLEESEAALSYPYFLIVDYIGKISETYTDGDGPGMDSSHDGKYIVEDIIVIPPKRLYWVFQDGNGMSWIKMKLPVIYFSPLSLMWQPLISSIVDDVIGKISETNSEGDVPGTESRHDSIYAVKDIKEILAKLLAFFHQRLLTHFRELMVQQLISSSVRDEDIGKISETYSEGDVPGTESEHDSKYVIKDITEIPTKHRDGVFQDGESTSRIKTELPATSYQPLLMKLFAISFPRLFLPKQPVISFPLLSLIKQSLIYEDIYIDKISETYSEGLCFLLLNWDVPGTESSHIVKYVVKDITEIWTKLPAISYRQLSTDLRELTAQPLISSSIIDEDITEIPTRHWVRVSQDGEGMSWIKTELHATSYQPLLKDLRDLRGPAISFPPLRPLKQLRINFSIIDVETYSYSEGENFCFLLLKRDVPGTESRHDYKYVVLDITEIPTMLQDGVFQDDEGTDVPGTESRREKNPEQAARRDKVQLEELIAYCCLMEYPKGVHLIEECLMGLGGENCRLSGTRRCQLKTPPVCINSLRTDAALFQPLTSFACLFPTSMGIKDLPEYSLYSSLRDGKEGETRVLVAAKGAAFLAHKSLSTAYWHSHEKVFIERPDVLERVKQDLLLALTKFALTIYDMEDFDRIVFKEDIKAERMKFLNDLDQTSTKTTTEAILDIASGKMNFGKYCRLLERDVGNILELRERYFESSGHWNLEDYVADDYTWSSEDVNIPEPVIESTIAVMKEMSPLKRNCAMHLMMELVLHSNCNCITDTLFHEFWRDIDVSRLEVFTLVSPNRLRRLLLDIIDTMSFLIRRRMRELCHSTFSATFPLVFGAFGDWSRDVIDVVELADCERRWDGDNFIRCRHLLLGLLSSQITGSVQEFGRFRDDRKESSMRHVYEIYMVTEHVARMFGVNEIKLEHLFLAIMVVNLGINHCPQWIEDLHQTREGLTVEEYIPVVQERMFYRFRIDFANLDTKAFVGNGISNERKKWDASMAIDKVAVFFKEREKFVGREERFEEGRWSVGCPLWDSVRMIKQLCKSHELPMIWENEKKTVRGKIKDCRRRVRGG</sequence>
<feature type="compositionally biased region" description="Basic and acidic residues" evidence="1">
    <location>
        <begin position="671"/>
        <end position="683"/>
    </location>
</feature>